<dbReference type="Pfam" id="PF00905">
    <property type="entry name" value="Transpeptidase"/>
    <property type="match status" value="1"/>
</dbReference>
<comment type="similarity">
    <text evidence="1">In the C-terminal section; belongs to the transpeptidase family.</text>
</comment>
<keyword evidence="9" id="KW-0573">Peptidoglycan synthesis</keyword>
<dbReference type="GO" id="GO:0071555">
    <property type="term" value="P:cell wall organization"/>
    <property type="evidence" value="ECO:0007669"/>
    <property type="project" value="UniProtKB-KW"/>
</dbReference>
<keyword evidence="6" id="KW-0808">Transferase</keyword>
<dbReference type="SUPFAM" id="SSF56601">
    <property type="entry name" value="beta-lactamase/transpeptidase-like"/>
    <property type="match status" value="1"/>
</dbReference>
<keyword evidence="11" id="KW-0961">Cell wall biogenesis/degradation</keyword>
<dbReference type="Proteomes" id="UP000317043">
    <property type="component" value="Unassembled WGS sequence"/>
</dbReference>
<keyword evidence="7" id="KW-0378">Hydrolase</keyword>
<dbReference type="PANTHER" id="PTHR32282">
    <property type="entry name" value="BINDING PROTEIN TRANSPEPTIDASE, PUTATIVE-RELATED"/>
    <property type="match status" value="1"/>
</dbReference>
<evidence type="ECO:0000313" key="18">
    <source>
        <dbReference type="Proteomes" id="UP000317043"/>
    </source>
</evidence>
<evidence type="ECO:0000256" key="8">
    <source>
        <dbReference type="ARBA" id="ARBA00022960"/>
    </source>
</evidence>
<dbReference type="GO" id="GO:0009252">
    <property type="term" value="P:peptidoglycan biosynthetic process"/>
    <property type="evidence" value="ECO:0007669"/>
    <property type="project" value="UniProtKB-KW"/>
</dbReference>
<dbReference type="GO" id="GO:0030288">
    <property type="term" value="C:outer membrane-bounded periplasmic space"/>
    <property type="evidence" value="ECO:0007669"/>
    <property type="project" value="TreeGrafter"/>
</dbReference>
<dbReference type="PANTHER" id="PTHR32282:SF33">
    <property type="entry name" value="PEPTIDOGLYCAN GLYCOSYLTRANSFERASE"/>
    <property type="match status" value="1"/>
</dbReference>
<dbReference type="GO" id="GO:0008360">
    <property type="term" value="P:regulation of cell shape"/>
    <property type="evidence" value="ECO:0007669"/>
    <property type="project" value="UniProtKB-KW"/>
</dbReference>
<evidence type="ECO:0000256" key="5">
    <source>
        <dbReference type="ARBA" id="ARBA00022676"/>
    </source>
</evidence>
<evidence type="ECO:0000256" key="7">
    <source>
        <dbReference type="ARBA" id="ARBA00022801"/>
    </source>
</evidence>
<evidence type="ECO:0000256" key="4">
    <source>
        <dbReference type="ARBA" id="ARBA00022670"/>
    </source>
</evidence>
<keyword evidence="14" id="KW-0812">Transmembrane</keyword>
<keyword evidence="14" id="KW-1133">Transmembrane helix</keyword>
<dbReference type="GO" id="GO:0008955">
    <property type="term" value="F:peptidoglycan glycosyltransferase activity"/>
    <property type="evidence" value="ECO:0007669"/>
    <property type="project" value="UniProtKB-EC"/>
</dbReference>
<comment type="catalytic activity">
    <reaction evidence="12">
        <text>Preferential cleavage: (Ac)2-L-Lys-D-Ala-|-D-Ala. Also transpeptidation of peptidyl-alanyl moieties that are N-acyl substituents of D-alanine.</text>
        <dbReference type="EC" id="3.4.16.4"/>
    </reaction>
</comment>
<evidence type="ECO:0000256" key="11">
    <source>
        <dbReference type="ARBA" id="ARBA00023316"/>
    </source>
</evidence>
<comment type="catalytic activity">
    <reaction evidence="13">
        <text>[GlcNAc-(1-&gt;4)-Mur2Ac(oyl-L-Ala-gamma-D-Glu-L-Lys-D-Ala-D-Ala)](n)-di-trans,octa-cis-undecaprenyl diphosphate + beta-D-GlcNAc-(1-&gt;4)-Mur2Ac(oyl-L-Ala-gamma-D-Glu-L-Lys-D-Ala-D-Ala)-di-trans,octa-cis-undecaprenyl diphosphate = [GlcNAc-(1-&gt;4)-Mur2Ac(oyl-L-Ala-gamma-D-Glu-L-Lys-D-Ala-D-Ala)](n+1)-di-trans,octa-cis-undecaprenyl diphosphate + di-trans,octa-cis-undecaprenyl diphosphate + H(+)</text>
        <dbReference type="Rhea" id="RHEA:23708"/>
        <dbReference type="Rhea" id="RHEA-COMP:9602"/>
        <dbReference type="Rhea" id="RHEA-COMP:9603"/>
        <dbReference type="ChEBI" id="CHEBI:15378"/>
        <dbReference type="ChEBI" id="CHEBI:58405"/>
        <dbReference type="ChEBI" id="CHEBI:60033"/>
        <dbReference type="ChEBI" id="CHEBI:78435"/>
        <dbReference type="EC" id="2.4.99.28"/>
    </reaction>
</comment>
<keyword evidence="5" id="KW-0328">Glycosyltransferase</keyword>
<evidence type="ECO:0000256" key="14">
    <source>
        <dbReference type="SAM" id="Phobius"/>
    </source>
</evidence>
<dbReference type="InterPro" id="IPR050396">
    <property type="entry name" value="Glycosyltr_51/Transpeptidase"/>
</dbReference>
<evidence type="ECO:0000256" key="9">
    <source>
        <dbReference type="ARBA" id="ARBA00022984"/>
    </source>
</evidence>
<feature type="domain" description="Penicillin-binding protein transpeptidase" evidence="15">
    <location>
        <begin position="389"/>
        <end position="698"/>
    </location>
</feature>
<dbReference type="Pfam" id="PF00912">
    <property type="entry name" value="Transgly"/>
    <property type="match status" value="1"/>
</dbReference>
<dbReference type="FunFam" id="1.10.3810.10:FF:000001">
    <property type="entry name" value="Penicillin-binding protein 1A"/>
    <property type="match status" value="1"/>
</dbReference>
<dbReference type="EMBL" id="VFOW01000001">
    <property type="protein sequence ID" value="TQL78767.1"/>
    <property type="molecule type" value="Genomic_DNA"/>
</dbReference>
<keyword evidence="4" id="KW-0645">Protease</keyword>
<dbReference type="InParanoid" id="A0A543B1R4"/>
<evidence type="ECO:0000313" key="17">
    <source>
        <dbReference type="EMBL" id="TQL78767.1"/>
    </source>
</evidence>
<proteinExistence type="inferred from homology"/>
<sequence>MGQSAHLEETVALPSITMGLKRNERGDQERAKEVATGLRSLLKVGILAGLLVALMVFPLVALGGLSAKAGMDAVDRLSIELGESSPPQTTYVYAADGTTLISQFFDEFRRNVPLEEVSPIMQKAVISAEDSRFYSHNGVDMKGIVRAAAANRQSGEVEQGASTLTMQYVRGALRLNAETSEEVLAVTEQSAPRKLREIRLAMATEEQLSKEEILERYLNQVYFGHRAYGIYAASFVYFSKSPGELTLPEAATLAGLIQAPSSYDPAASDKSMATDRRNWVIDRMKTLGYITEHQATETKQQPIELNLSQPSNSCMDLSKDAAKYGFFCDFVRHWWRSQPQFGETPRDREHDLRRGGYTIITSIEPNIQDKVYDRVVSTQSKDSRFAHGVVAVEAGTGRVKAMAVNRNFEIDQSDNGFHSHPSASANGMKGNYPNTVNALLGGGDVAGYQAGSTFKMFTMLAALEEGMPLNTKIYSPHRVSTQYPVGSGPASCGGVWCPSNASGAMTGTQTMWSGFGKSVNTYFAQLIQRVGADKAVKMAERLGLQWRSETDAYFADPERSSGWGAFTLGVADTTPLEMAGAYATIAAEGMYCQPTPVLKAIDQNGRDLPQAAPNCHRELDEQVARAATDAALCVTGAGAKKGSCGGWSTADGFAKDVGRQAAGKTGTTDSTRAAWFVGYTPELAVASFIADPDNPFNAVGDGNAQKPIDTSALTLRTALKGKPVQQFTPPKGKIVNGR</sequence>
<protein>
    <submittedName>
        <fullName evidence="17">Membrane peptidoglycan carboxypeptidase</fullName>
    </submittedName>
</protein>
<dbReference type="InterPro" id="IPR023346">
    <property type="entry name" value="Lysozyme-like_dom_sf"/>
</dbReference>
<organism evidence="17 18">
    <name type="scientific">Stackebrandtia endophytica</name>
    <dbReference type="NCBI Taxonomy" id="1496996"/>
    <lineage>
        <taxon>Bacteria</taxon>
        <taxon>Bacillati</taxon>
        <taxon>Actinomycetota</taxon>
        <taxon>Actinomycetes</taxon>
        <taxon>Glycomycetales</taxon>
        <taxon>Glycomycetaceae</taxon>
        <taxon>Stackebrandtia</taxon>
    </lineage>
</organism>
<evidence type="ECO:0000256" key="6">
    <source>
        <dbReference type="ARBA" id="ARBA00022679"/>
    </source>
</evidence>
<evidence type="ECO:0000256" key="12">
    <source>
        <dbReference type="ARBA" id="ARBA00034000"/>
    </source>
</evidence>
<evidence type="ECO:0000256" key="10">
    <source>
        <dbReference type="ARBA" id="ARBA00023268"/>
    </source>
</evidence>
<evidence type="ECO:0000256" key="2">
    <source>
        <dbReference type="ARBA" id="ARBA00007739"/>
    </source>
</evidence>
<dbReference type="InterPro" id="IPR001460">
    <property type="entry name" value="PCN-bd_Tpept"/>
</dbReference>
<dbReference type="InterPro" id="IPR012338">
    <property type="entry name" value="Beta-lactam/transpept-like"/>
</dbReference>
<dbReference type="GO" id="GO:0009002">
    <property type="term" value="F:serine-type D-Ala-D-Ala carboxypeptidase activity"/>
    <property type="evidence" value="ECO:0007669"/>
    <property type="project" value="UniProtKB-EC"/>
</dbReference>
<keyword evidence="14" id="KW-0472">Membrane</keyword>
<keyword evidence="8" id="KW-0133">Cell shape</keyword>
<reference evidence="17 18" key="1">
    <citation type="submission" date="2019-06" db="EMBL/GenBank/DDBJ databases">
        <title>Sequencing the genomes of 1000 actinobacteria strains.</title>
        <authorList>
            <person name="Klenk H.-P."/>
        </authorList>
    </citation>
    <scope>NUCLEOTIDE SEQUENCE [LARGE SCALE GENOMIC DNA]</scope>
    <source>
        <strain evidence="17 18">DSM 45928</strain>
    </source>
</reference>
<evidence type="ECO:0000259" key="16">
    <source>
        <dbReference type="Pfam" id="PF00912"/>
    </source>
</evidence>
<dbReference type="AlphaFoldDB" id="A0A543B1R4"/>
<evidence type="ECO:0000256" key="3">
    <source>
        <dbReference type="ARBA" id="ARBA00022645"/>
    </source>
</evidence>
<evidence type="ECO:0000256" key="1">
    <source>
        <dbReference type="ARBA" id="ARBA00007090"/>
    </source>
</evidence>
<evidence type="ECO:0000256" key="13">
    <source>
        <dbReference type="ARBA" id="ARBA00049902"/>
    </source>
</evidence>
<accession>A0A543B1R4</accession>
<comment type="similarity">
    <text evidence="2">In the N-terminal section; belongs to the glycosyltransferase 51 family.</text>
</comment>
<keyword evidence="10" id="KW-0511">Multifunctional enzyme</keyword>
<keyword evidence="3 17" id="KW-0121">Carboxypeptidase</keyword>
<dbReference type="Gene3D" id="3.40.710.10">
    <property type="entry name" value="DD-peptidase/beta-lactamase superfamily"/>
    <property type="match status" value="1"/>
</dbReference>
<feature type="domain" description="Glycosyl transferase family 51" evidence="16">
    <location>
        <begin position="101"/>
        <end position="285"/>
    </location>
</feature>
<dbReference type="InterPro" id="IPR001264">
    <property type="entry name" value="Glyco_trans_51"/>
</dbReference>
<feature type="transmembrane region" description="Helical" evidence="14">
    <location>
        <begin position="40"/>
        <end position="65"/>
    </location>
</feature>
<comment type="caution">
    <text evidence="17">The sequence shown here is derived from an EMBL/GenBank/DDBJ whole genome shotgun (WGS) entry which is preliminary data.</text>
</comment>
<evidence type="ECO:0000259" key="15">
    <source>
        <dbReference type="Pfam" id="PF00905"/>
    </source>
</evidence>
<dbReference type="GO" id="GO:0008658">
    <property type="term" value="F:penicillin binding"/>
    <property type="evidence" value="ECO:0007669"/>
    <property type="project" value="InterPro"/>
</dbReference>
<dbReference type="SUPFAM" id="SSF53955">
    <property type="entry name" value="Lysozyme-like"/>
    <property type="match status" value="1"/>
</dbReference>
<keyword evidence="18" id="KW-1185">Reference proteome</keyword>
<dbReference type="InterPro" id="IPR036950">
    <property type="entry name" value="PBP_transglycosylase"/>
</dbReference>
<gene>
    <name evidence="17" type="ORF">FB566_4361</name>
</gene>
<dbReference type="Gene3D" id="1.10.3810.10">
    <property type="entry name" value="Biosynthetic peptidoglycan transglycosylase-like"/>
    <property type="match status" value="1"/>
</dbReference>
<name>A0A543B1R4_9ACTN</name>
<dbReference type="GO" id="GO:0006508">
    <property type="term" value="P:proteolysis"/>
    <property type="evidence" value="ECO:0007669"/>
    <property type="project" value="UniProtKB-KW"/>
</dbReference>